<gene>
    <name evidence="2" type="ORF">MAGMO_2912</name>
</gene>
<name>A0A1S7LLN3_MAGMO</name>
<dbReference type="EMBL" id="LO017727">
    <property type="protein sequence ID" value="CRH07059.1"/>
    <property type="molecule type" value="Genomic_DNA"/>
</dbReference>
<keyword evidence="1" id="KW-0732">Signal</keyword>
<dbReference type="AlphaFoldDB" id="A0A1S7LLN3"/>
<evidence type="ECO:0000313" key="2">
    <source>
        <dbReference type="EMBL" id="CRH07059.1"/>
    </source>
</evidence>
<protein>
    <submittedName>
        <fullName evidence="2">Uncharacterized protein</fullName>
    </submittedName>
</protein>
<evidence type="ECO:0000256" key="1">
    <source>
        <dbReference type="SAM" id="SignalP"/>
    </source>
</evidence>
<feature type="chain" id="PRO_5012096989" evidence="1">
    <location>
        <begin position="22"/>
        <end position="137"/>
    </location>
</feature>
<feature type="signal peptide" evidence="1">
    <location>
        <begin position="1"/>
        <end position="21"/>
    </location>
</feature>
<sequence>MRQVSVLVMASALLVSAPAYSMGSMEAAPKKPTINEESVKDVVRAFPMMQELALKARSCEKSGEKGDFSTPACNQFKEAMSSSKPKLDAALGHVESIISKHDTGDTLNKAEMHLVGGFMKHYSMLRRQYDRVFPPAK</sequence>
<proteinExistence type="predicted"/>
<reference evidence="2" key="1">
    <citation type="submission" date="2015-04" db="EMBL/GenBank/DDBJ databases">
        <authorList>
            <person name="Syromyatnikov M.Y."/>
            <person name="Popov V.N."/>
        </authorList>
    </citation>
    <scope>NUCLEOTIDE SEQUENCE</scope>
    <source>
        <strain evidence="2">MO-1</strain>
    </source>
</reference>
<accession>A0A1S7LLN3</accession>
<organism evidence="2">
    <name type="scientific">Magnetococcus massalia (strain MO-1)</name>
    <dbReference type="NCBI Taxonomy" id="451514"/>
    <lineage>
        <taxon>Bacteria</taxon>
        <taxon>Pseudomonadati</taxon>
        <taxon>Pseudomonadota</taxon>
        <taxon>Magnetococcia</taxon>
        <taxon>Magnetococcales</taxon>
        <taxon>Magnetococcaceae</taxon>
        <taxon>Magnetococcus</taxon>
    </lineage>
</organism>